<evidence type="ECO:0000313" key="5">
    <source>
        <dbReference type="EMBL" id="EUJ30276.1"/>
    </source>
</evidence>
<keyword evidence="2" id="KW-0560">Oxidoreductase</keyword>
<dbReference type="InterPro" id="IPR036291">
    <property type="entry name" value="NAD(P)-bd_dom_sf"/>
</dbReference>
<dbReference type="SUPFAM" id="SSF51735">
    <property type="entry name" value="NAD(P)-binding Rossmann-fold domains"/>
    <property type="match status" value="1"/>
</dbReference>
<dbReference type="PANTHER" id="PTHR43708:SF5">
    <property type="entry name" value="CONSERVED EXPRESSED OXIDOREDUCTASE (EUROFUNG)-RELATED"/>
    <property type="match status" value="1"/>
</dbReference>
<dbReference type="InterPro" id="IPR055170">
    <property type="entry name" value="GFO_IDH_MocA-like_dom"/>
</dbReference>
<evidence type="ECO:0000313" key="6">
    <source>
        <dbReference type="Proteomes" id="UP000019249"/>
    </source>
</evidence>
<dbReference type="Gene3D" id="3.40.50.720">
    <property type="entry name" value="NAD(P)-binding Rossmann-like Domain"/>
    <property type="match status" value="1"/>
</dbReference>
<accession>A0ABP3AWL2</accession>
<sequence>MKKIRLVIIGFGGMGSYHVELAGASKDVEILGAYDIDAVKQAEIKRRGLKAYADYEAVLADSEADAVLIATPNDVHKDLAIQALKAGKHVLSEKPVTIASAELEEILAVAEQTGKTFMVHQNRRWDEDFLMVRRMNREKTIGEIFQIESRVQGANGIPGDWRHLKAQGGGMLLDWGVHLLDQLLFMVDSKIASVSADLSYVLGDEVDDGFSSTIRFENGVTALIEVGTTNFIKLPRWYLKGTSGTAVIEDWDLSGSIVKMVDTAEKVQPVPIKAGQGLTKTMAPPHEDAVEQLELPKPDVLEQSLYDNFGDVILGKAEPMIQNKEVLRVLRLIEAIFKAAESNEVVKGFDK</sequence>
<feature type="domain" description="Gfo/Idh/MocA-like oxidoreductase N-terminal" evidence="3">
    <location>
        <begin position="4"/>
        <end position="120"/>
    </location>
</feature>
<feature type="domain" description="GFO/IDH/MocA-like oxidoreductase" evidence="4">
    <location>
        <begin position="129"/>
        <end position="246"/>
    </location>
</feature>
<evidence type="ECO:0000256" key="1">
    <source>
        <dbReference type="ARBA" id="ARBA00010928"/>
    </source>
</evidence>
<dbReference type="SUPFAM" id="SSF55347">
    <property type="entry name" value="Glyceraldehyde-3-phosphate dehydrogenase-like, C-terminal domain"/>
    <property type="match status" value="1"/>
</dbReference>
<dbReference type="Pfam" id="PF01408">
    <property type="entry name" value="GFO_IDH_MocA"/>
    <property type="match status" value="1"/>
</dbReference>
<comment type="caution">
    <text evidence="5">The sequence shown here is derived from an EMBL/GenBank/DDBJ whole genome shotgun (WGS) entry which is preliminary data.</text>
</comment>
<dbReference type="EMBL" id="AODF01000024">
    <property type="protein sequence ID" value="EUJ30276.1"/>
    <property type="molecule type" value="Genomic_DNA"/>
</dbReference>
<proteinExistence type="inferred from homology"/>
<protein>
    <submittedName>
        <fullName evidence="5">Oxidoreductase, Gfo/Idh/MocA family protein</fullName>
    </submittedName>
</protein>
<dbReference type="Gene3D" id="3.30.360.10">
    <property type="entry name" value="Dihydrodipicolinate Reductase, domain 2"/>
    <property type="match status" value="1"/>
</dbReference>
<evidence type="ECO:0000256" key="2">
    <source>
        <dbReference type="ARBA" id="ARBA00023002"/>
    </source>
</evidence>
<evidence type="ECO:0000259" key="4">
    <source>
        <dbReference type="Pfam" id="PF22725"/>
    </source>
</evidence>
<dbReference type="Proteomes" id="UP000019249">
    <property type="component" value="Unassembled WGS sequence"/>
</dbReference>
<dbReference type="InterPro" id="IPR051317">
    <property type="entry name" value="Gfo/Idh/MocA_oxidoreduct"/>
</dbReference>
<name>A0ABP3AWL2_9LIST</name>
<keyword evidence="6" id="KW-1185">Reference proteome</keyword>
<dbReference type="Pfam" id="PF22725">
    <property type="entry name" value="GFO_IDH_MocA_C3"/>
    <property type="match status" value="1"/>
</dbReference>
<dbReference type="RefSeq" id="WP_036097690.1">
    <property type="nucleotide sequence ID" value="NZ_AODF01000024.1"/>
</dbReference>
<comment type="similarity">
    <text evidence="1">Belongs to the Gfo/Idh/MocA family.</text>
</comment>
<gene>
    <name evidence="5" type="ORF">MFLO_10653</name>
</gene>
<evidence type="ECO:0000259" key="3">
    <source>
        <dbReference type="Pfam" id="PF01408"/>
    </source>
</evidence>
<dbReference type="PANTHER" id="PTHR43708">
    <property type="entry name" value="CONSERVED EXPRESSED OXIDOREDUCTASE (EUROFUNG)"/>
    <property type="match status" value="1"/>
</dbReference>
<dbReference type="InterPro" id="IPR000683">
    <property type="entry name" value="Gfo/Idh/MocA-like_OxRdtase_N"/>
</dbReference>
<organism evidence="5 6">
    <name type="scientific">Listeria floridensis FSL S10-1187</name>
    <dbReference type="NCBI Taxonomy" id="1265817"/>
    <lineage>
        <taxon>Bacteria</taxon>
        <taxon>Bacillati</taxon>
        <taxon>Bacillota</taxon>
        <taxon>Bacilli</taxon>
        <taxon>Bacillales</taxon>
        <taxon>Listeriaceae</taxon>
        <taxon>Listeria</taxon>
    </lineage>
</organism>
<reference evidence="5 6" key="1">
    <citation type="journal article" date="2014" name="Int. J. Syst. Evol. Microbiol.">
        <title>Listeria floridensis sp. nov., Listeria aquatica sp. nov., Listeria cornellensis sp. nov., Listeria riparia sp. nov. and Listeria grandensis sp. nov., from agricultural and natural environments.</title>
        <authorList>
            <person name="den Bakker H.C."/>
            <person name="Warchocki S."/>
            <person name="Wright E.M."/>
            <person name="Allred A.F."/>
            <person name="Ahlstrom C."/>
            <person name="Manuel C.S."/>
            <person name="Stasiewicz M.J."/>
            <person name="Burrell A."/>
            <person name="Roof S."/>
            <person name="Strawn L."/>
            <person name="Fortes E.D."/>
            <person name="Nightingale K.K."/>
            <person name="Kephart D."/>
            <person name="Wiedmann M."/>
        </authorList>
    </citation>
    <scope>NUCLEOTIDE SEQUENCE [LARGE SCALE GENOMIC DNA]</scope>
    <source>
        <strain evidence="5 6">FSL S10-1187</strain>
    </source>
</reference>